<name>M9VU92_ONCFA</name>
<organism evidence="11">
    <name type="scientific">Oncopeltus fasciatus</name>
    <name type="common">Large milkweed bug</name>
    <dbReference type="NCBI Taxonomy" id="7536"/>
    <lineage>
        <taxon>Eukaryota</taxon>
        <taxon>Metazoa</taxon>
        <taxon>Ecdysozoa</taxon>
        <taxon>Arthropoda</taxon>
        <taxon>Hexapoda</taxon>
        <taxon>Insecta</taxon>
        <taxon>Pterygota</taxon>
        <taxon>Neoptera</taxon>
        <taxon>Paraneoptera</taxon>
        <taxon>Hemiptera</taxon>
        <taxon>Heteroptera</taxon>
        <taxon>Panheteroptera</taxon>
        <taxon>Pentatomomorpha</taxon>
        <taxon>Lygaeoidea</taxon>
        <taxon>Lygaeidae</taxon>
        <taxon>Lygaeinae</taxon>
        <taxon>Oncopeltus</taxon>
    </lineage>
</organism>
<feature type="non-terminal residue" evidence="11">
    <location>
        <position position="1"/>
    </location>
</feature>
<reference evidence="11" key="1">
    <citation type="journal article" date="2013" name="Biol. Open">
        <title>Evidence against a germ plasm in the milkweed bug Oncopeltus fasciatus, a hemimetabolous insect.</title>
        <authorList>
            <person name="Ewen-Campen B."/>
            <person name="Jones T."/>
            <person name="Extavour C.G."/>
        </authorList>
    </citation>
    <scope>NUCLEOTIDE SEQUENCE</scope>
</reference>
<evidence type="ECO:0000313" key="11">
    <source>
        <dbReference type="EMBL" id="AGJ83332.1"/>
    </source>
</evidence>
<dbReference type="PANTHER" id="PTHR12887">
    <property type="entry name" value="NANOS PROTEIN"/>
    <property type="match status" value="1"/>
</dbReference>
<sequence length="341" mass="38428">RTPAHSAISGQSRPELPVSRELADRLLSRLRTDFQLGNDCLSHPSWSSTALSLLTSYLCCTGPCSAKCPGRAGESEPSNNFLQINVPETPADVKDIPWVSPERFDRVPPRQAGSAPVQTFEEKYNRLNLVEVLKEIWENKRKERAEEITSDTTDTEEGASSLASASAGISKKENKRQTRTRLEEVPSAQPRLWNSFFKTGYIPSRNITDQRDCLRRSQPVIRETSRLTNPQEGVTNRKKIFRPLQIDVRGIEKTNDVCYFCRTNGSKDYHHRLKEPVGNGQKVVCPVLRKYTCKICNATGDNAHTLTHCPLVVDRSNGEKPKAVVKLLSQNRKKTPFAKRK</sequence>
<keyword evidence="6 8" id="KW-0810">Translation regulation</keyword>
<dbReference type="InterPro" id="IPR038129">
    <property type="entry name" value="Nanos_sf"/>
</dbReference>
<accession>M9VU92</accession>
<dbReference type="AlphaFoldDB" id="M9VU92"/>
<proteinExistence type="evidence at transcript level"/>
<evidence type="ECO:0000256" key="8">
    <source>
        <dbReference type="PROSITE-ProRule" id="PRU00855"/>
    </source>
</evidence>
<evidence type="ECO:0000256" key="9">
    <source>
        <dbReference type="SAM" id="MobiDB-lite"/>
    </source>
</evidence>
<dbReference type="EMBL" id="KC261573">
    <property type="protein sequence ID" value="AGJ83332.1"/>
    <property type="molecule type" value="mRNA"/>
</dbReference>
<keyword evidence="5" id="KW-0862">Zinc</keyword>
<dbReference type="PROSITE" id="PS51522">
    <property type="entry name" value="ZF_NANOS"/>
    <property type="match status" value="1"/>
</dbReference>
<dbReference type="GO" id="GO:0003723">
    <property type="term" value="F:RNA binding"/>
    <property type="evidence" value="ECO:0007669"/>
    <property type="project" value="UniProtKB-UniRule"/>
</dbReference>
<dbReference type="Pfam" id="PF05741">
    <property type="entry name" value="zf-nanos"/>
    <property type="match status" value="1"/>
</dbReference>
<evidence type="ECO:0000256" key="3">
    <source>
        <dbReference type="ARBA" id="ARBA00022723"/>
    </source>
</evidence>
<dbReference type="Gene3D" id="4.10.60.30">
    <property type="entry name" value="Nanos, RNA-binding domain"/>
    <property type="match status" value="1"/>
</dbReference>
<evidence type="ECO:0000256" key="4">
    <source>
        <dbReference type="ARBA" id="ARBA00022771"/>
    </source>
</evidence>
<keyword evidence="7 8" id="KW-0694">RNA-binding</keyword>
<evidence type="ECO:0000256" key="2">
    <source>
        <dbReference type="ARBA" id="ARBA00022490"/>
    </source>
</evidence>
<feature type="region of interest" description="Disordered" evidence="9">
    <location>
        <begin position="144"/>
        <end position="185"/>
    </location>
</feature>
<dbReference type="GO" id="GO:0006417">
    <property type="term" value="P:regulation of translation"/>
    <property type="evidence" value="ECO:0007669"/>
    <property type="project" value="UniProtKB-UniRule"/>
</dbReference>
<protein>
    <submittedName>
        <fullName evidence="11">Nanos</fullName>
    </submittedName>
</protein>
<comment type="subcellular location">
    <subcellularLocation>
        <location evidence="1">Cytoplasm</location>
    </subcellularLocation>
</comment>
<evidence type="ECO:0000256" key="5">
    <source>
        <dbReference type="ARBA" id="ARBA00022833"/>
    </source>
</evidence>
<evidence type="ECO:0000256" key="6">
    <source>
        <dbReference type="ARBA" id="ARBA00022845"/>
    </source>
</evidence>
<dbReference type="InterPro" id="IPR008705">
    <property type="entry name" value="Nanos/Xcar2"/>
</dbReference>
<evidence type="ECO:0000256" key="7">
    <source>
        <dbReference type="ARBA" id="ARBA00022884"/>
    </source>
</evidence>
<keyword evidence="2" id="KW-0963">Cytoplasm</keyword>
<evidence type="ECO:0000259" key="10">
    <source>
        <dbReference type="PROSITE" id="PS51522"/>
    </source>
</evidence>
<keyword evidence="4 8" id="KW-0863">Zinc-finger</keyword>
<dbReference type="GO" id="GO:0005737">
    <property type="term" value="C:cytoplasm"/>
    <property type="evidence" value="ECO:0007669"/>
    <property type="project" value="UniProtKB-SubCell"/>
</dbReference>
<keyword evidence="3" id="KW-0479">Metal-binding</keyword>
<dbReference type="GO" id="GO:0008270">
    <property type="term" value="F:zinc ion binding"/>
    <property type="evidence" value="ECO:0007669"/>
    <property type="project" value="UniProtKB-KW"/>
</dbReference>
<evidence type="ECO:0000256" key="1">
    <source>
        <dbReference type="ARBA" id="ARBA00004496"/>
    </source>
</evidence>
<comment type="similarity">
    <text evidence="8">Belongs to the nanos family.</text>
</comment>
<dbReference type="InterPro" id="IPR024161">
    <property type="entry name" value="Znf_nanos-typ"/>
</dbReference>
<feature type="compositionally biased region" description="Basic and acidic residues" evidence="9">
    <location>
        <begin position="170"/>
        <end position="184"/>
    </location>
</feature>
<feature type="domain" description="Nanos-type" evidence="10">
    <location>
        <begin position="257"/>
        <end position="311"/>
    </location>
</feature>